<evidence type="ECO:0000256" key="1">
    <source>
        <dbReference type="ARBA" id="ARBA00022574"/>
    </source>
</evidence>
<keyword evidence="1 3" id="KW-0853">WD repeat</keyword>
<sequence length="834" mass="90755">MLPHPSSPFLANEPTSTSTCSSNSNSTKTIFSLPDEILIACLANLEPQDLRLASMTCARFCTIVNDDSCWRSALLAYFGYLPTRRVSKASWKQEYLKRSRFLKCLSWDRMRGRHVLQFDPRIGTVDHIHVDFEEGRMLAASLDQGLISACNPSTGKVERSISCTGDLLAPVPVSCIKLEKFRIAVGYTTGHIGIITNFRDRTDPPLKVFRESHHGSSTELCWVPTLVGAIVSGGVDGRVFIWDITTLQRVRILTGNTSKILKMACDATRHVIAGTESGSLVIWDLDISSHISQSLSSAAILNGLDDIAAASVQSLAPARIVGPVPSAMEDRTPQVVDMMYDPKTATAIVATKVIQSDLAIRRIDVSTGNITGVFVQGHGAFPPTILAWDRLHLGPNDKRQSILVSGDSGGNVCIWTVVDVESRPLAAQVSLGNSSHQVVSSEVIRFKPTHVIHNVHGQGVLSLHLDPFKVITGGGDGGAKVFDVMTGKCIRTCAVREGRGGSAGNVVAAAGVFNNNPDNTIVSRKSVKAVWGGPYQTIAACGNQIRTWDFAPVEGAGSRPFKHRKNRKQQSRNYPGGGNSNTPKKAQSPHVSHLDWEDVRDVVREREYERTIFDRRARNIRHVNGEADMTEEEFVSYALLLSVEEAERDAVRRTLSSASSPQIIASCATSDENNPASFASRGSSHPTSFLCNGRRSDDERDEDDDYGDDDVDASSYMSYGSYGSQRGCTPSTNMSRNSMNNPNIADDWPELEASFGNTGGGTTSRTSLTPPSVASSMSRSSTSYNEREPAWMQRSPRLVPNMGRSASHSSVSVTRGRSEDEDLTYALEVSLVEK</sequence>
<dbReference type="GO" id="GO:1990234">
    <property type="term" value="C:transferase complex"/>
    <property type="evidence" value="ECO:0007669"/>
    <property type="project" value="UniProtKB-ARBA"/>
</dbReference>
<evidence type="ECO:0000256" key="4">
    <source>
        <dbReference type="SAM" id="MobiDB-lite"/>
    </source>
</evidence>
<dbReference type="InterPro" id="IPR001680">
    <property type="entry name" value="WD40_rpt"/>
</dbReference>
<evidence type="ECO:0000256" key="2">
    <source>
        <dbReference type="ARBA" id="ARBA00022737"/>
    </source>
</evidence>
<accession>A0A507C6P9</accession>
<evidence type="ECO:0000256" key="3">
    <source>
        <dbReference type="PROSITE-ProRule" id="PRU00221"/>
    </source>
</evidence>
<gene>
    <name evidence="6" type="ORF">SeLEV6574_g07950</name>
</gene>
<dbReference type="InterPro" id="IPR036322">
    <property type="entry name" value="WD40_repeat_dom_sf"/>
</dbReference>
<comment type="caution">
    <text evidence="6">The sequence shown here is derived from an EMBL/GenBank/DDBJ whole genome shotgun (WGS) entry which is preliminary data.</text>
</comment>
<dbReference type="Gene3D" id="1.20.1280.50">
    <property type="match status" value="1"/>
</dbReference>
<reference evidence="6 7" key="1">
    <citation type="journal article" date="2019" name="Sci. Rep.">
        <title>Comparative genomics of chytrid fungi reveal insights into the obligate biotrophic and pathogenic lifestyle of Synchytrium endobioticum.</title>
        <authorList>
            <person name="van de Vossenberg B.T.L.H."/>
            <person name="Warris S."/>
            <person name="Nguyen H.D.T."/>
            <person name="van Gent-Pelzer M.P.E."/>
            <person name="Joly D.L."/>
            <person name="van de Geest H.C."/>
            <person name="Bonants P.J.M."/>
            <person name="Smith D.S."/>
            <person name="Levesque C.A."/>
            <person name="van der Lee T.A.J."/>
        </authorList>
    </citation>
    <scope>NUCLEOTIDE SEQUENCE [LARGE SCALE GENOMIC DNA]</scope>
    <source>
        <strain evidence="6 7">LEV6574</strain>
    </source>
</reference>
<feature type="compositionally biased region" description="Polar residues" evidence="4">
    <location>
        <begin position="804"/>
        <end position="815"/>
    </location>
</feature>
<evidence type="ECO:0000313" key="7">
    <source>
        <dbReference type="Proteomes" id="UP000320475"/>
    </source>
</evidence>
<proteinExistence type="predicted"/>
<feature type="compositionally biased region" description="Low complexity" evidence="4">
    <location>
        <begin position="15"/>
        <end position="25"/>
    </location>
</feature>
<feature type="compositionally biased region" description="Basic residues" evidence="4">
    <location>
        <begin position="560"/>
        <end position="570"/>
    </location>
</feature>
<dbReference type="InterPro" id="IPR019775">
    <property type="entry name" value="WD40_repeat_CS"/>
</dbReference>
<protein>
    <recommendedName>
        <fullName evidence="5">F-box domain-containing protein</fullName>
    </recommendedName>
</protein>
<feature type="compositionally biased region" description="Polar residues" evidence="4">
    <location>
        <begin position="670"/>
        <end position="690"/>
    </location>
</feature>
<feature type="compositionally biased region" description="Low complexity" evidence="4">
    <location>
        <begin position="763"/>
        <end position="783"/>
    </location>
</feature>
<feature type="repeat" description="WD" evidence="3">
    <location>
        <begin position="210"/>
        <end position="252"/>
    </location>
</feature>
<dbReference type="Proteomes" id="UP000320475">
    <property type="component" value="Unassembled WGS sequence"/>
</dbReference>
<dbReference type="SUPFAM" id="SSF81383">
    <property type="entry name" value="F-box domain"/>
    <property type="match status" value="1"/>
</dbReference>
<dbReference type="Gene3D" id="2.130.10.10">
    <property type="entry name" value="YVTN repeat-like/Quinoprotein amine dehydrogenase"/>
    <property type="match status" value="2"/>
</dbReference>
<dbReference type="InterPro" id="IPR001810">
    <property type="entry name" value="F-box_dom"/>
</dbReference>
<dbReference type="PROSITE" id="PS00678">
    <property type="entry name" value="WD_REPEATS_1"/>
    <property type="match status" value="1"/>
</dbReference>
<dbReference type="SMART" id="SM00320">
    <property type="entry name" value="WD40"/>
    <property type="match status" value="4"/>
</dbReference>
<dbReference type="PANTHER" id="PTHR22847:SF637">
    <property type="entry name" value="WD REPEAT DOMAIN 5B"/>
    <property type="match status" value="1"/>
</dbReference>
<feature type="domain" description="F-box" evidence="5">
    <location>
        <begin position="27"/>
        <end position="73"/>
    </location>
</feature>
<dbReference type="PROSITE" id="PS50082">
    <property type="entry name" value="WD_REPEATS_2"/>
    <property type="match status" value="1"/>
</dbReference>
<feature type="compositionally biased region" description="Low complexity" evidence="4">
    <location>
        <begin position="714"/>
        <end position="724"/>
    </location>
</feature>
<dbReference type="PROSITE" id="PS50181">
    <property type="entry name" value="FBOX"/>
    <property type="match status" value="1"/>
</dbReference>
<feature type="region of interest" description="Disordered" evidence="4">
    <location>
        <begin position="1"/>
        <end position="25"/>
    </location>
</feature>
<feature type="compositionally biased region" description="Polar residues" evidence="4">
    <location>
        <begin position="726"/>
        <end position="743"/>
    </location>
</feature>
<evidence type="ECO:0000313" key="6">
    <source>
        <dbReference type="EMBL" id="TPX37260.1"/>
    </source>
</evidence>
<name>A0A507C6P9_9FUNG</name>
<dbReference type="InterPro" id="IPR036047">
    <property type="entry name" value="F-box-like_dom_sf"/>
</dbReference>
<feature type="region of interest" description="Disordered" evidence="4">
    <location>
        <begin position="556"/>
        <end position="593"/>
    </location>
</feature>
<dbReference type="InterPro" id="IPR015943">
    <property type="entry name" value="WD40/YVTN_repeat-like_dom_sf"/>
</dbReference>
<feature type="compositionally biased region" description="Acidic residues" evidence="4">
    <location>
        <begin position="699"/>
        <end position="712"/>
    </location>
</feature>
<feature type="region of interest" description="Disordered" evidence="4">
    <location>
        <begin position="670"/>
        <end position="822"/>
    </location>
</feature>
<keyword evidence="2" id="KW-0677">Repeat</keyword>
<dbReference type="SUPFAM" id="SSF50978">
    <property type="entry name" value="WD40 repeat-like"/>
    <property type="match status" value="1"/>
</dbReference>
<dbReference type="PANTHER" id="PTHR22847">
    <property type="entry name" value="WD40 REPEAT PROTEIN"/>
    <property type="match status" value="1"/>
</dbReference>
<organism evidence="6 7">
    <name type="scientific">Synchytrium endobioticum</name>
    <dbReference type="NCBI Taxonomy" id="286115"/>
    <lineage>
        <taxon>Eukaryota</taxon>
        <taxon>Fungi</taxon>
        <taxon>Fungi incertae sedis</taxon>
        <taxon>Chytridiomycota</taxon>
        <taxon>Chytridiomycota incertae sedis</taxon>
        <taxon>Chytridiomycetes</taxon>
        <taxon>Synchytriales</taxon>
        <taxon>Synchytriaceae</taxon>
        <taxon>Synchytrium</taxon>
    </lineage>
</organism>
<evidence type="ECO:0000259" key="5">
    <source>
        <dbReference type="PROSITE" id="PS50181"/>
    </source>
</evidence>
<dbReference type="EMBL" id="QEAM01000662">
    <property type="protein sequence ID" value="TPX37260.1"/>
    <property type="molecule type" value="Genomic_DNA"/>
</dbReference>
<dbReference type="OrthoDB" id="2095648at2759"/>
<dbReference type="AlphaFoldDB" id="A0A507C6P9"/>
<dbReference type="Pfam" id="PF12937">
    <property type="entry name" value="F-box-like"/>
    <property type="match status" value="1"/>
</dbReference>
<dbReference type="SMART" id="SM00256">
    <property type="entry name" value="FBOX"/>
    <property type="match status" value="1"/>
</dbReference>